<accession>A0ABN9LER3</accession>
<feature type="domain" description="ZP" evidence="7">
    <location>
        <begin position="644"/>
        <end position="904"/>
    </location>
</feature>
<dbReference type="InterPro" id="IPR058876">
    <property type="entry name" value="Ig-like_ZP"/>
</dbReference>
<evidence type="ECO:0000313" key="8">
    <source>
        <dbReference type="EMBL" id="CAJ0940253.1"/>
    </source>
</evidence>
<keyword evidence="2" id="KW-0964">Secreted</keyword>
<keyword evidence="3 6" id="KW-0732">Signal</keyword>
<evidence type="ECO:0000256" key="4">
    <source>
        <dbReference type="ARBA" id="ARBA00023157"/>
    </source>
</evidence>
<dbReference type="Pfam" id="PF23344">
    <property type="entry name" value="ZP-N"/>
    <property type="match status" value="1"/>
</dbReference>
<dbReference type="Gene3D" id="2.60.40.4100">
    <property type="entry name" value="Zona pellucida, ZP-C domain"/>
    <property type="match status" value="1"/>
</dbReference>
<evidence type="ECO:0000313" key="9">
    <source>
        <dbReference type="Proteomes" id="UP001176940"/>
    </source>
</evidence>
<dbReference type="PANTHER" id="PTHR47130">
    <property type="entry name" value="SI:DKEY-19B23.11-RELATED"/>
    <property type="match status" value="1"/>
</dbReference>
<name>A0ABN9LER3_9NEOB</name>
<dbReference type="Pfam" id="PF22821">
    <property type="entry name" value="ZP1_ZP4_Ig-like"/>
    <property type="match status" value="1"/>
</dbReference>
<sequence>MAEVTSSSVFGYYRLAFLTFILATEVCTQGTSSDFIISSCRRSLVQLDLPARNVFKKYVRFSAIDPDGMTHEITDAVATKCGYTTSYDDWGNITFRTSFYSCYVQIVNDTYYTISVKIEIASRHDMVNAMSYMKVVSCPYVWNPREIICEMNYMEVSVRRKIPVISEGVFRSEPEDWSTAFPQAVGGLMSVWQVVFHLSSTLKSTMLIDAAQDIGYGINTTESRVLLRAPYNASQAVPQRINGVTFSTVRATLFYKQRWFIYLVDNAVACPVGNIGGLSTALQNAADKPLMPLPPQYPTLGSPKLLVFTPFVDDVRFVSGSIVWSVQKNISPLLTGSKTIQNSFIQFGVDLLNLTDAEILSRQYEIVDSNTATNIRIPVGAVGGYYKSHVVNSQYGITYTIRPFLENLWLDDSWGITKYTIIKDITTPFVQHPPVVSNVTILTTLTFNITVGTFLPDVLLINLTIGGVTLPVPEAVNLGYVIENKTLPNGNVTFILKVPFGDDRVTKETVPDGILFTLNVTFGFLIIPNEETFTTPATIDCLIRQPTVGPCGQKGGLLTTTLGNLDPSWLIYINNVQATLSSGLLSNVNATHSTVEVPAASNLVMDEVTSAGFAVTIPISIRDRVGNEVSSVVISCDPQSNPVVCLSDGTMEVSVKKLWNIPDMDLSRLVLRDASCRPVVLDGIAKFVFSVKDCRTTRRFEGNLMIYENDVTYSSISSGKILFTMYVTCNYTTNSTLVVDYSYEDNPTPTAQTGIAPLDLVLRLSKSDGYNVFYEDTEYPVIKYLREPLYFEVELLHSSDPRLELFLDSCWATTTPDMRSFPTWPIISNSCEHNEPYLTIFHPVRTDARVQFPSHLKRFEVKTFTFMDGGAAYSGEIYFHCDVIICDSSNLASDPVCTQMGSCIPARQRLGRSVDAASDEHRWVSSGQLFLLAPKMRADASSVISGIGRYLRYRNSDTEIRYFCGIGYRYRIHRDV</sequence>
<dbReference type="InterPro" id="IPR042235">
    <property type="entry name" value="ZP-C_dom"/>
</dbReference>
<keyword evidence="9" id="KW-1185">Reference proteome</keyword>
<evidence type="ECO:0000256" key="1">
    <source>
        <dbReference type="ARBA" id="ARBA00004613"/>
    </source>
</evidence>
<comment type="caution">
    <text evidence="8">The sequence shown here is derived from an EMBL/GenBank/DDBJ whole genome shotgun (WGS) entry which is preliminary data.</text>
</comment>
<dbReference type="InterPro" id="IPR054554">
    <property type="entry name" value="ZP1/4_Ig-like"/>
</dbReference>
<organism evidence="8 9">
    <name type="scientific">Ranitomeya imitator</name>
    <name type="common">mimic poison frog</name>
    <dbReference type="NCBI Taxonomy" id="111125"/>
    <lineage>
        <taxon>Eukaryota</taxon>
        <taxon>Metazoa</taxon>
        <taxon>Chordata</taxon>
        <taxon>Craniata</taxon>
        <taxon>Vertebrata</taxon>
        <taxon>Euteleostomi</taxon>
        <taxon>Amphibia</taxon>
        <taxon>Batrachia</taxon>
        <taxon>Anura</taxon>
        <taxon>Neobatrachia</taxon>
        <taxon>Hyloidea</taxon>
        <taxon>Dendrobatidae</taxon>
        <taxon>Dendrobatinae</taxon>
        <taxon>Ranitomeya</taxon>
    </lineage>
</organism>
<evidence type="ECO:0000256" key="6">
    <source>
        <dbReference type="SAM" id="SignalP"/>
    </source>
</evidence>
<feature type="chain" id="PRO_5046773130" description="ZP domain-containing protein" evidence="6">
    <location>
        <begin position="34"/>
        <end position="976"/>
    </location>
</feature>
<dbReference type="InterPro" id="IPR048290">
    <property type="entry name" value="ZP_chr"/>
</dbReference>
<feature type="signal peptide" evidence="6">
    <location>
        <begin position="1"/>
        <end position="33"/>
    </location>
</feature>
<dbReference type="PROSITE" id="PS51034">
    <property type="entry name" value="ZP_2"/>
    <property type="match status" value="1"/>
</dbReference>
<gene>
    <name evidence="8" type="ORF">RIMI_LOCUS8411383</name>
</gene>
<protein>
    <recommendedName>
        <fullName evidence="7">ZP domain-containing protein</fullName>
    </recommendedName>
</protein>
<dbReference type="PRINTS" id="PR00023">
    <property type="entry name" value="ZPELLUCIDA"/>
</dbReference>
<evidence type="ECO:0000259" key="7">
    <source>
        <dbReference type="PROSITE" id="PS51034"/>
    </source>
</evidence>
<dbReference type="Proteomes" id="UP001176940">
    <property type="component" value="Unassembled WGS sequence"/>
</dbReference>
<dbReference type="EMBL" id="CAUEEQ010016635">
    <property type="protein sequence ID" value="CAJ0940253.1"/>
    <property type="molecule type" value="Genomic_DNA"/>
</dbReference>
<evidence type="ECO:0000256" key="2">
    <source>
        <dbReference type="ARBA" id="ARBA00022525"/>
    </source>
</evidence>
<keyword evidence="4" id="KW-1015">Disulfide bond</keyword>
<proteinExistence type="predicted"/>
<dbReference type="Gene3D" id="2.60.40.3210">
    <property type="entry name" value="Zona pellucida, ZP-N domain"/>
    <property type="match status" value="1"/>
</dbReference>
<evidence type="ECO:0000256" key="3">
    <source>
        <dbReference type="ARBA" id="ARBA00022729"/>
    </source>
</evidence>
<dbReference type="InterPro" id="IPR001507">
    <property type="entry name" value="ZP_dom"/>
</dbReference>
<dbReference type="Pfam" id="PF26562">
    <property type="entry name" value="Ig-like"/>
    <property type="match status" value="1"/>
</dbReference>
<reference evidence="8" key="1">
    <citation type="submission" date="2023-07" db="EMBL/GenBank/DDBJ databases">
        <authorList>
            <person name="Stuckert A."/>
        </authorList>
    </citation>
    <scope>NUCLEOTIDE SEQUENCE</scope>
</reference>
<dbReference type="Pfam" id="PF00100">
    <property type="entry name" value="Zona_pellucida"/>
    <property type="match status" value="1"/>
</dbReference>
<evidence type="ECO:0000256" key="5">
    <source>
        <dbReference type="ARBA" id="ARBA00023180"/>
    </source>
</evidence>
<comment type="subcellular location">
    <subcellularLocation>
        <location evidence="1">Secreted</location>
    </subcellularLocation>
</comment>
<dbReference type="SMART" id="SM00241">
    <property type="entry name" value="ZP"/>
    <property type="match status" value="1"/>
</dbReference>
<dbReference type="PANTHER" id="PTHR47130:SF3">
    <property type="entry name" value="ZONA PELLUCIDA PROTEIN"/>
    <property type="match status" value="1"/>
</dbReference>
<keyword evidence="5" id="KW-0325">Glycoprotein</keyword>
<dbReference type="InterPro" id="IPR055356">
    <property type="entry name" value="ZP-N"/>
</dbReference>
<dbReference type="InterPro" id="IPR055355">
    <property type="entry name" value="ZP-C"/>
</dbReference>